<feature type="binding site" evidence="8">
    <location>
        <position position="467"/>
    </location>
    <ligand>
        <name>ATP</name>
        <dbReference type="ChEBI" id="CHEBI:30616"/>
    </ligand>
</feature>
<protein>
    <recommendedName>
        <fullName evidence="8 9">Polyphosphate kinase</fullName>
        <ecNumber evidence="8 9">2.7.4.1</ecNumber>
    </recommendedName>
    <alternativeName>
        <fullName evidence="8">ATP-polyphosphate phosphotransferase</fullName>
    </alternativeName>
    <alternativeName>
        <fullName evidence="8">Polyphosphoric acid kinase</fullName>
    </alternativeName>
</protein>
<keyword evidence="6 8" id="KW-0067">ATP-binding</keyword>
<feature type="binding site" evidence="8">
    <location>
        <position position="45"/>
    </location>
    <ligand>
        <name>ATP</name>
        <dbReference type="ChEBI" id="CHEBI:30616"/>
    </ligand>
</feature>
<evidence type="ECO:0000313" key="17">
    <source>
        <dbReference type="EMBL" id="PTH78523.1"/>
    </source>
</evidence>
<keyword evidence="5 8" id="KW-0418">Kinase</keyword>
<keyword evidence="1 8" id="KW-0597">Phosphoprotein</keyword>
<evidence type="ECO:0000256" key="7">
    <source>
        <dbReference type="ARBA" id="ARBA00022842"/>
    </source>
</evidence>
<evidence type="ECO:0000256" key="5">
    <source>
        <dbReference type="ARBA" id="ARBA00022777"/>
    </source>
</evidence>
<dbReference type="EC" id="2.7.4.1" evidence="8 9"/>
<dbReference type="PANTHER" id="PTHR30218:SF0">
    <property type="entry name" value="POLYPHOSPHATE KINASE"/>
    <property type="match status" value="1"/>
</dbReference>
<keyword evidence="27" id="KW-1185">Reference proteome</keyword>
<dbReference type="Gene3D" id="3.30.1840.10">
    <property type="entry name" value="Polyphosphate kinase middle domain"/>
    <property type="match status" value="1"/>
</dbReference>
<reference evidence="19 26" key="8">
    <citation type="submission" date="2019-04" db="EMBL/GenBank/DDBJ databases">
        <title>Comparative genomics of Aeromonas veronii strains pathogenic to fish.</title>
        <authorList>
            <person name="Cascarano M.C."/>
            <person name="Smyrli M."/>
            <person name="Katharios P."/>
        </authorList>
    </citation>
    <scope>NUCLEOTIDE SEQUENCE [LARGE SCALE GENOMIC DNA]</scope>
    <source>
        <strain evidence="19 26">XU1</strain>
    </source>
</reference>
<dbReference type="KEGG" id="avo:AMS64_15740"/>
<dbReference type="PIRSF" id="PIRSF015589">
    <property type="entry name" value="PP_kinase"/>
    <property type="match status" value="1"/>
</dbReference>
<comment type="catalytic activity">
    <reaction evidence="8 9">
        <text>[phosphate](n) + ATP = [phosphate](n+1) + ADP</text>
        <dbReference type="Rhea" id="RHEA:19573"/>
        <dbReference type="Rhea" id="RHEA-COMP:9859"/>
        <dbReference type="Rhea" id="RHEA-COMP:14280"/>
        <dbReference type="ChEBI" id="CHEBI:16838"/>
        <dbReference type="ChEBI" id="CHEBI:30616"/>
        <dbReference type="ChEBI" id="CHEBI:456216"/>
        <dbReference type="EC" id="2.7.4.1"/>
    </reaction>
</comment>
<sequence>MSTDKQYEEKELSWLSFNERVLQEAMDKTVPLIERVRFLGIFSSNQDEFFKVRVSDVKRRILINEVHGGDDEAKVLLRAIQQKVMALGEAFDNTYKELLIALARHNIFLVNENQLSDAIQKWLRVFFKEKVLRHIIPILLNKEVNPVKFLKDEYTYLAIEMKKNGQVIQYALVEVPTDDLPRFFQLPPEGTRRKKQIIILDNVIRFCLDEIFKGFFDYDEIAAYAVKLTRDAEYDLSDQLDLSLVDKMSDGLKQRLTAMPVRFVYEREMPAAMISFLKLKLQISSYDAIMPGGRYHNFKDFIGFPNVGRDYLENPKLPALDCRDFDGFVNAFDAITKQDILLYYPYHKFHHFTELVRQAAFDPAVSAIRINIYRVAKKSRIIHSLIDAANNGKKVTVVVELRARFDEAANIDWANILTDAGVKVVFGVPSLKIHSKLCLITRHENGEAVRYAHIGTGNFNEKTAKIYTDFSLLTRNPDITAEVEGVFEYIEYPYKRYKFNHLLVSPINSRRQLYRLIDNELSNAKAGQPSGIILKINNLVDKDLINRLYAAGQAGVPIQMIIRGMCALRPGVPGLSDNIKVISIIDRFLEHPRVMVFHNKGNPQLYISSADWMSRNIDGRIEVGTPIYDERLKQRIMDILELQLSDTCKARVIDADQQNEYVKRGNRRKIRSQVAIYDYLKRIESNNGQ</sequence>
<reference evidence="20" key="3">
    <citation type="submission" date="2017-10" db="EMBL/GenBank/DDBJ databases">
        <authorList>
            <person name="Colston S.M."/>
            <person name="Graf J."/>
        </authorList>
    </citation>
    <scope>NUCLEOTIDE SEQUENCE</scope>
    <source>
        <strain evidence="20">BAQ071013-135</strain>
    </source>
</reference>
<dbReference type="CDD" id="cd09167">
    <property type="entry name" value="PLDc_EcPPK1_C2_like"/>
    <property type="match status" value="1"/>
</dbReference>
<dbReference type="Proteomes" id="UP000281725">
    <property type="component" value="Unassembled WGS sequence"/>
</dbReference>
<dbReference type="InterPro" id="IPR025198">
    <property type="entry name" value="PPK_N_dom"/>
</dbReference>
<dbReference type="eggNOG" id="COG0855">
    <property type="taxonomic scope" value="Bacteria"/>
</dbReference>
<dbReference type="RefSeq" id="WP_005350671.1">
    <property type="nucleotide sequence ID" value="NZ_AP022281.1"/>
</dbReference>
<dbReference type="Proteomes" id="UP000796104">
    <property type="component" value="Unassembled WGS sequence"/>
</dbReference>
<feature type="binding site" evidence="8">
    <location>
        <position position="563"/>
    </location>
    <ligand>
        <name>ATP</name>
        <dbReference type="ChEBI" id="CHEBI:30616"/>
    </ligand>
</feature>
<evidence type="ECO:0000313" key="15">
    <source>
        <dbReference type="EMBL" id="AYV37789.1"/>
    </source>
</evidence>
<dbReference type="Pfam" id="PF13089">
    <property type="entry name" value="PP_kinase_N"/>
    <property type="match status" value="1"/>
</dbReference>
<keyword evidence="2 8" id="KW-0808">Transferase</keyword>
<dbReference type="STRING" id="654.AMS64_15740"/>
<evidence type="ECO:0000256" key="4">
    <source>
        <dbReference type="ARBA" id="ARBA00022741"/>
    </source>
</evidence>
<dbReference type="EMBL" id="PZKL01000057">
    <property type="protein sequence ID" value="PTH78523.1"/>
    <property type="molecule type" value="Genomic_DNA"/>
</dbReference>
<dbReference type="FunFam" id="3.30.870.10:FF:000001">
    <property type="entry name" value="Polyphosphate kinase"/>
    <property type="match status" value="1"/>
</dbReference>
<dbReference type="GO" id="GO:0046872">
    <property type="term" value="F:metal ion binding"/>
    <property type="evidence" value="ECO:0007669"/>
    <property type="project" value="UniProtKB-KW"/>
</dbReference>
<dbReference type="Pfam" id="PF02503">
    <property type="entry name" value="PP_kinase"/>
    <property type="match status" value="1"/>
</dbReference>
<evidence type="ECO:0000313" key="19">
    <source>
        <dbReference type="EMBL" id="THJ47722.1"/>
    </source>
</evidence>
<feature type="binding site" evidence="8">
    <location>
        <position position="591"/>
    </location>
    <ligand>
        <name>ATP</name>
        <dbReference type="ChEBI" id="CHEBI:30616"/>
    </ligand>
</feature>
<feature type="domain" description="Polyphosphate kinase C-terminal" evidence="12">
    <location>
        <begin position="502"/>
        <end position="673"/>
    </location>
</feature>
<dbReference type="EMBL" id="RAWX01000002">
    <property type="protein sequence ID" value="RKJ89985.1"/>
    <property type="molecule type" value="Genomic_DNA"/>
</dbReference>
<evidence type="ECO:0000313" key="22">
    <source>
        <dbReference type="Proteomes" id="UP000076809"/>
    </source>
</evidence>
<dbReference type="NCBIfam" id="TIGR03705">
    <property type="entry name" value="poly_P_kin"/>
    <property type="match status" value="1"/>
</dbReference>
<feature type="binding site" evidence="8">
    <location>
        <position position="404"/>
    </location>
    <ligand>
        <name>Mg(2+)</name>
        <dbReference type="ChEBI" id="CHEBI:18420"/>
    </ligand>
</feature>
<dbReference type="Proteomes" id="UP000323129">
    <property type="component" value="Unassembled WGS sequence"/>
</dbReference>
<dbReference type="Gene3D" id="1.20.58.310">
    <property type="entry name" value="Polyphosphate kinase N-terminal domain"/>
    <property type="match status" value="1"/>
</dbReference>
<dbReference type="GO" id="GO:0005524">
    <property type="term" value="F:ATP binding"/>
    <property type="evidence" value="ECO:0007669"/>
    <property type="project" value="UniProtKB-KW"/>
</dbReference>
<evidence type="ECO:0000313" key="21">
    <source>
        <dbReference type="EMBL" id="TYD46026.1"/>
    </source>
</evidence>
<dbReference type="EMBL" id="CP033604">
    <property type="protein sequence ID" value="AYV37789.1"/>
    <property type="molecule type" value="Genomic_DNA"/>
</dbReference>
<dbReference type="InterPro" id="IPR003414">
    <property type="entry name" value="PP_kinase"/>
</dbReference>
<gene>
    <name evidence="18" type="primary">ppk1</name>
    <name evidence="8" type="synonym">ppk</name>
    <name evidence="20" type="ORF">CF123_11580</name>
    <name evidence="21" type="ORF">CJF24_07365</name>
    <name evidence="18" type="ORF">D6R50_12305</name>
    <name evidence="17" type="ORF">DAA48_25220</name>
    <name evidence="19" type="ORF">E8Q35_01340</name>
    <name evidence="15" type="ORF">EFI48_13845</name>
    <name evidence="16" type="ORF">NS965_03070</name>
    <name evidence="14" type="ORF">WM43_04915</name>
</gene>
<evidence type="ECO:0000313" key="24">
    <source>
        <dbReference type="Proteomes" id="UP000267614"/>
    </source>
</evidence>
<proteinExistence type="inferred from homology"/>
<comment type="PTM">
    <text evidence="8 9">An intermediate of this reaction is the autophosphorylated ppk in which a phosphate is covalently linked to a histidine residue through a N-P bond.</text>
</comment>
<dbReference type="OMA" id="MTLYRVG"/>
<evidence type="ECO:0000256" key="8">
    <source>
        <dbReference type="HAMAP-Rule" id="MF_00347"/>
    </source>
</evidence>
<reference evidence="18 25" key="5">
    <citation type="submission" date="2018-09" db="EMBL/GenBank/DDBJ databases">
        <title>Genome sequencing of Aeromonas veronii MS-17-88.</title>
        <authorList>
            <person name="Tekedar H.C."/>
            <person name="Arick M.A."/>
            <person name="Hsu C.-Y."/>
            <person name="Thrash A."/>
            <person name="Karsi A."/>
            <person name="Lawrence M.L."/>
            <person name="Abdelhamed H."/>
        </authorList>
    </citation>
    <scope>NUCLEOTIDE SEQUENCE [LARGE SCALE GENOMIC DNA]</scope>
    <source>
        <strain evidence="18 25">MS 17-88</strain>
    </source>
</reference>
<dbReference type="Gene3D" id="3.30.870.10">
    <property type="entry name" value="Endonuclease Chain A"/>
    <property type="match status" value="2"/>
</dbReference>
<reference evidence="20" key="7">
    <citation type="journal article" date="2019" name="PLoS ONE">
        <title>Identification and characterization of putative Aeromonas spp. T3SS effectors.</title>
        <authorList>
            <person name="Rangel L.T."/>
            <person name="Marden J."/>
            <person name="Colston S."/>
            <person name="Setubal J.C."/>
            <person name="Graf J."/>
            <person name="Gogarten J.P."/>
        </authorList>
    </citation>
    <scope>NUCLEOTIDE SEQUENCE</scope>
    <source>
        <strain evidence="20">BAQ071013-135</strain>
    </source>
</reference>
<feature type="domain" description="Polyphosphate kinase middle" evidence="10">
    <location>
        <begin position="120"/>
        <end position="304"/>
    </location>
</feature>
<evidence type="ECO:0000313" key="27">
    <source>
        <dbReference type="Proteomes" id="UP000323129"/>
    </source>
</evidence>
<dbReference type="Proteomes" id="UP001204061">
    <property type="component" value="Unassembled WGS sequence"/>
</dbReference>
<comment type="similarity">
    <text evidence="8 9">Belongs to the polyphosphate kinase 1 (PPK1) family.</text>
</comment>
<keyword evidence="7 8" id="KW-0460">Magnesium</keyword>
<feature type="domain" description="Polyphosphate kinase C-terminal" evidence="13">
    <location>
        <begin position="331"/>
        <end position="494"/>
    </location>
</feature>
<dbReference type="PANTHER" id="PTHR30218">
    <property type="entry name" value="POLYPHOSPHATE KINASE"/>
    <property type="match status" value="1"/>
</dbReference>
<evidence type="ECO:0000259" key="10">
    <source>
        <dbReference type="Pfam" id="PF02503"/>
    </source>
</evidence>
<reference evidence="14 22" key="1">
    <citation type="journal article" date="2016" name="J. Clin. Microbiol.">
        <title>Detection and Whole-Genome Sequencing of Carbapenemase-Producing Aeromonas hydrophila Isolates from Routine Perirectal Surveillance Culture.</title>
        <authorList>
            <person name="Hughes H.Y."/>
            <person name="Conlan S.P."/>
            <person name="Lau A.F."/>
            <person name="Dekker J.P."/>
            <person name="Michelin A.V."/>
            <person name="Youn J.H."/>
            <person name="Henderson D.K."/>
            <person name="Frank K.M."/>
            <person name="Segre J.A."/>
            <person name="Palmore T.N."/>
        </authorList>
    </citation>
    <scope>NUCLEOTIDE SEQUENCE [LARGE SCALE GENOMIC DNA]</scope>
    <source>
        <strain evidence="14 22">AVNIH1</strain>
    </source>
</reference>
<dbReference type="InterPro" id="IPR024953">
    <property type="entry name" value="PP_kinase_middle"/>
</dbReference>
<dbReference type="InterPro" id="IPR036832">
    <property type="entry name" value="PPK_N_dom_sf"/>
</dbReference>
<dbReference type="Proteomes" id="UP000241986">
    <property type="component" value="Unassembled WGS sequence"/>
</dbReference>
<name>A0A0T6PP83_AERVE</name>
<evidence type="ECO:0000313" key="26">
    <source>
        <dbReference type="Proteomes" id="UP000309618"/>
    </source>
</evidence>
<dbReference type="SUPFAM" id="SSF143724">
    <property type="entry name" value="PHP14-like"/>
    <property type="match status" value="1"/>
</dbReference>
<dbReference type="SUPFAM" id="SSF56024">
    <property type="entry name" value="Phospholipase D/nuclease"/>
    <property type="match status" value="2"/>
</dbReference>
<dbReference type="HAMAP" id="MF_00347">
    <property type="entry name" value="Polyphosphate_kinase"/>
    <property type="match status" value="1"/>
</dbReference>
<dbReference type="InterPro" id="IPR041108">
    <property type="entry name" value="PP_kinase_C_1"/>
</dbReference>
<reference evidence="16" key="9">
    <citation type="submission" date="2022-08" db="EMBL/GenBank/DDBJ databases">
        <title>A global survey of hypervirulent Aeromonas hydrophila identified this emerging pathogen in farmed fish in the lower Mekong River basin.</title>
        <authorList>
            <person name="Xu T."/>
            <person name="Rasmussen-Ivey C.R."/>
            <person name="Moen F.S."/>
            <person name="Fernandez Bravo A."/>
            <person name="Lamy B."/>
            <person name="Beaz-Hidalgo R."/>
            <person name="Khan C.D."/>
            <person name="Castro Escarpulli G."/>
            <person name="Yasin I.S.M."/>
            <person name="Figueras M.J."/>
            <person name="Azzam Sayuti M."/>
            <person name="Karim M.M."/>
            <person name="Alam K.M."/>
            <person name="Le T.T.T."/>
            <person name="Thao N.H.P."/>
            <person name="Addo S."/>
            <person name="Duodu S."/>
            <person name="Ali S."/>
            <person name="Mey S."/>
            <person name="Somony T."/>
            <person name="Liles M.R."/>
        </authorList>
    </citation>
    <scope>NUCLEOTIDE SEQUENCE</scope>
    <source>
        <strain evidence="16">0.14</strain>
    </source>
</reference>
<accession>A0A0T6PP83</accession>
<dbReference type="AlphaFoldDB" id="A0A0T6PP83"/>
<dbReference type="GO" id="GO:0008976">
    <property type="term" value="F:polyphosphate kinase activity"/>
    <property type="evidence" value="ECO:0007669"/>
    <property type="project" value="UniProtKB-UniRule"/>
</dbReference>
<evidence type="ECO:0000256" key="2">
    <source>
        <dbReference type="ARBA" id="ARBA00022679"/>
    </source>
</evidence>
<dbReference type="EMBL" id="NQMC01000016">
    <property type="protein sequence ID" value="TYD46026.1"/>
    <property type="molecule type" value="Genomic_DNA"/>
</dbReference>
<dbReference type="GeneID" id="60843281"/>
<feature type="domain" description="Polyphosphate kinase N-terminal" evidence="11">
    <location>
        <begin position="7"/>
        <end position="109"/>
    </location>
</feature>
<dbReference type="InterPro" id="IPR036830">
    <property type="entry name" value="PP_kinase_middle_dom_sf"/>
</dbReference>
<evidence type="ECO:0000313" key="18">
    <source>
        <dbReference type="EMBL" id="RKJ89985.1"/>
    </source>
</evidence>
<accession>A0A318DL41</accession>
<evidence type="ECO:0000313" key="16">
    <source>
        <dbReference type="EMBL" id="MCR4447364.1"/>
    </source>
</evidence>
<dbReference type="EMBL" id="SSUX01000001">
    <property type="protein sequence ID" value="THJ47722.1"/>
    <property type="molecule type" value="Genomic_DNA"/>
</dbReference>
<evidence type="ECO:0000259" key="11">
    <source>
        <dbReference type="Pfam" id="PF13089"/>
    </source>
</evidence>
<dbReference type="CDD" id="cd09164">
    <property type="entry name" value="PLDc_EcPPK1_C1_like"/>
    <property type="match status" value="1"/>
</dbReference>
<reference evidence="17 23" key="4">
    <citation type="submission" date="2018-03" db="EMBL/GenBank/DDBJ databases">
        <title>Aeromonas veronii whole genome sequencing and analysis.</title>
        <authorList>
            <person name="Xie H."/>
            <person name="Liu T."/>
            <person name="Wang K."/>
        </authorList>
    </citation>
    <scope>NUCLEOTIDE SEQUENCE [LARGE SCALE GENOMIC DNA]</scope>
    <source>
        <strain evidence="17 23">XH.VA.1</strain>
    </source>
</reference>
<dbReference type="Proteomes" id="UP000076809">
    <property type="component" value="Chromosome"/>
</dbReference>
<dbReference type="NCBIfam" id="NF003917">
    <property type="entry name" value="PRK05443.1-1"/>
    <property type="match status" value="1"/>
</dbReference>
<dbReference type="Pfam" id="PF13090">
    <property type="entry name" value="PP_kinase_C"/>
    <property type="match status" value="1"/>
</dbReference>
<dbReference type="EMBL" id="JANLFC010000010">
    <property type="protein sequence ID" value="MCR4447364.1"/>
    <property type="molecule type" value="Genomic_DNA"/>
</dbReference>
<keyword evidence="4 8" id="KW-0547">Nucleotide-binding</keyword>
<comment type="function">
    <text evidence="8 9">Catalyzes the reversible transfer of the terminal phosphate of ATP to form a long-chain polyphosphate (polyP).</text>
</comment>
<feature type="binding site" evidence="8">
    <location>
        <position position="374"/>
    </location>
    <ligand>
        <name>Mg(2+)</name>
        <dbReference type="ChEBI" id="CHEBI:18420"/>
    </ligand>
</feature>
<evidence type="ECO:0000256" key="9">
    <source>
        <dbReference type="RuleBase" id="RU003800"/>
    </source>
</evidence>
<evidence type="ECO:0000256" key="6">
    <source>
        <dbReference type="ARBA" id="ARBA00022840"/>
    </source>
</evidence>
<organism evidence="18 25">
    <name type="scientific">Aeromonas veronii</name>
    <dbReference type="NCBI Taxonomy" id="654"/>
    <lineage>
        <taxon>Bacteria</taxon>
        <taxon>Pseudomonadati</taxon>
        <taxon>Pseudomonadota</taxon>
        <taxon>Gammaproteobacteria</taxon>
        <taxon>Aeromonadales</taxon>
        <taxon>Aeromonadaceae</taxon>
        <taxon>Aeromonas</taxon>
    </lineage>
</organism>
<evidence type="ECO:0000313" key="14">
    <source>
        <dbReference type="EMBL" id="ANB52048.1"/>
    </source>
</evidence>
<comment type="cofactor">
    <cofactor evidence="8">
        <name>Mg(2+)</name>
        <dbReference type="ChEBI" id="CHEBI:18420"/>
    </cofactor>
</comment>
<dbReference type="InterPro" id="IPR025200">
    <property type="entry name" value="PPK_C_dom2"/>
</dbReference>
<dbReference type="GO" id="GO:0009358">
    <property type="term" value="C:polyphosphate kinase complex"/>
    <property type="evidence" value="ECO:0007669"/>
    <property type="project" value="InterPro"/>
</dbReference>
<evidence type="ECO:0000313" key="20">
    <source>
        <dbReference type="EMBL" id="TND53602.1"/>
    </source>
</evidence>
<dbReference type="EMBL" id="CP014774">
    <property type="protein sequence ID" value="ANB52048.1"/>
    <property type="molecule type" value="Genomic_DNA"/>
</dbReference>
<dbReference type="Proteomes" id="UP000267614">
    <property type="component" value="Chromosome"/>
</dbReference>
<dbReference type="OrthoDB" id="9761456at2"/>
<evidence type="ECO:0000259" key="13">
    <source>
        <dbReference type="Pfam" id="PF17941"/>
    </source>
</evidence>
<feature type="active site" description="Phosphohistidine intermediate" evidence="8">
    <location>
        <position position="434"/>
    </location>
</feature>
<dbReference type="Pfam" id="PF17941">
    <property type="entry name" value="PP_kinase_C_1"/>
    <property type="match status" value="1"/>
</dbReference>
<evidence type="ECO:0000256" key="3">
    <source>
        <dbReference type="ARBA" id="ARBA00022723"/>
    </source>
</evidence>
<reference evidence="21 27" key="2">
    <citation type="submission" date="2017-08" db="EMBL/GenBank/DDBJ databases">
        <title>Aeromonas veronii bv sobria strain NS22 whole genome sequencing.</title>
        <authorList>
            <person name="Katharios P."/>
            <person name="Ha V.Q."/>
            <person name="Smyrli M."/>
        </authorList>
    </citation>
    <scope>NUCLEOTIDE SEQUENCE [LARGE SCALE GENOMIC DNA]</scope>
    <source>
        <strain evidence="21 27">NS22</strain>
    </source>
</reference>
<evidence type="ECO:0000256" key="1">
    <source>
        <dbReference type="ARBA" id="ARBA00022553"/>
    </source>
</evidence>
<dbReference type="Proteomes" id="UP000309618">
    <property type="component" value="Unassembled WGS sequence"/>
</dbReference>
<evidence type="ECO:0000259" key="12">
    <source>
        <dbReference type="Pfam" id="PF13090"/>
    </source>
</evidence>
<dbReference type="GO" id="GO:0006799">
    <property type="term" value="P:polyphosphate biosynthetic process"/>
    <property type="evidence" value="ECO:0007669"/>
    <property type="project" value="UniProtKB-UniRule"/>
</dbReference>
<dbReference type="SUPFAM" id="SSF140356">
    <property type="entry name" value="PPK N-terminal domain-like"/>
    <property type="match status" value="1"/>
</dbReference>
<evidence type="ECO:0000313" key="25">
    <source>
        <dbReference type="Proteomes" id="UP000281725"/>
    </source>
</evidence>
<evidence type="ECO:0000313" key="23">
    <source>
        <dbReference type="Proteomes" id="UP000241986"/>
    </source>
</evidence>
<dbReference type="EMBL" id="PDXJ01000015">
    <property type="protein sequence ID" value="TND53602.1"/>
    <property type="molecule type" value="Genomic_DNA"/>
</dbReference>
<keyword evidence="3 8" id="KW-0479">Metal-binding</keyword>
<reference evidence="15 24" key="6">
    <citation type="submission" date="2018-11" db="EMBL/GenBank/DDBJ databases">
        <title>Complete genome sequence of multidrug-resistant Aeromonas veronii strain MS-18-37.</title>
        <authorList>
            <person name="Abdelhamed H."/>
            <person name="Lawrence M."/>
            <person name="Waldbieser G."/>
        </authorList>
    </citation>
    <scope>NUCLEOTIDE SEQUENCE [LARGE SCALE GENOMIC DNA]</scope>
    <source>
        <strain evidence="15 24">MS-18-37</strain>
    </source>
</reference>